<dbReference type="Gene3D" id="2.60.120.480">
    <property type="entry name" value="Ureidoglycolate hydrolase"/>
    <property type="match status" value="1"/>
</dbReference>
<keyword evidence="3 5" id="KW-0456">Lyase</keyword>
<accession>A0A420WR22</accession>
<evidence type="ECO:0000256" key="3">
    <source>
        <dbReference type="ARBA" id="ARBA00023239"/>
    </source>
</evidence>
<evidence type="ECO:0000313" key="5">
    <source>
        <dbReference type="EMBL" id="RKQ73497.1"/>
    </source>
</evidence>
<sequence length="165" mass="17541">MTPSTASLSAPHLKASPLTPEGFVPFGRVVAAPEQPGRAFLGSLIENRREAADLDFSLTHTAASPLPFEARLMERHPLSSQAFLALDVARFLVIVAPSGSNGPEMGQAQAFIGSAGQALVYAPGTWHHGMVALDRPGRFAIIMWCAEDGRNDEFHPLAQPVMVAG</sequence>
<dbReference type="Proteomes" id="UP000277424">
    <property type="component" value="Unassembled WGS sequence"/>
</dbReference>
<evidence type="ECO:0000256" key="1">
    <source>
        <dbReference type="ARBA" id="ARBA00011738"/>
    </source>
</evidence>
<comment type="subunit">
    <text evidence="1">Homodimer.</text>
</comment>
<dbReference type="PANTHER" id="PTHR21221">
    <property type="entry name" value="UREIDOGLYCOLATE HYDROLASE"/>
    <property type="match status" value="1"/>
</dbReference>
<dbReference type="RefSeq" id="WP_407669817.1">
    <property type="nucleotide sequence ID" value="NZ_RBIG01000001.1"/>
</dbReference>
<dbReference type="GO" id="GO:0000256">
    <property type="term" value="P:allantoin catabolic process"/>
    <property type="evidence" value="ECO:0007669"/>
    <property type="project" value="InterPro"/>
</dbReference>
<proteinExistence type="predicted"/>
<comment type="catalytic activity">
    <reaction evidence="4">
        <text>(S)-ureidoglycolate = urea + glyoxylate</text>
        <dbReference type="Rhea" id="RHEA:11304"/>
        <dbReference type="ChEBI" id="CHEBI:16199"/>
        <dbReference type="ChEBI" id="CHEBI:36655"/>
        <dbReference type="ChEBI" id="CHEBI:57296"/>
        <dbReference type="EC" id="4.3.2.3"/>
    </reaction>
</comment>
<organism evidence="5 6">
    <name type="scientific">Oceanibaculum indicum</name>
    <dbReference type="NCBI Taxonomy" id="526216"/>
    <lineage>
        <taxon>Bacteria</taxon>
        <taxon>Pseudomonadati</taxon>
        <taxon>Pseudomonadota</taxon>
        <taxon>Alphaproteobacteria</taxon>
        <taxon>Rhodospirillales</taxon>
        <taxon>Oceanibaculaceae</taxon>
        <taxon>Oceanibaculum</taxon>
    </lineage>
</organism>
<dbReference type="Pfam" id="PF04115">
    <property type="entry name" value="Ureidogly_lyase"/>
    <property type="match status" value="1"/>
</dbReference>
<dbReference type="GO" id="GO:0050385">
    <property type="term" value="F:ureidoglycolate lyase activity"/>
    <property type="evidence" value="ECO:0007669"/>
    <property type="project" value="UniProtKB-EC"/>
</dbReference>
<keyword evidence="2" id="KW-0659">Purine metabolism</keyword>
<dbReference type="AlphaFoldDB" id="A0A420WR22"/>
<dbReference type="InterPro" id="IPR011051">
    <property type="entry name" value="RmlC_Cupin_sf"/>
</dbReference>
<dbReference type="SUPFAM" id="SSF51182">
    <property type="entry name" value="RmlC-like cupins"/>
    <property type="match status" value="1"/>
</dbReference>
<dbReference type="InterPro" id="IPR007247">
    <property type="entry name" value="Ureidogly_lyase"/>
</dbReference>
<dbReference type="CDD" id="cd20298">
    <property type="entry name" value="cupin_UAH"/>
    <property type="match status" value="1"/>
</dbReference>
<protein>
    <submittedName>
        <fullName evidence="5">Ureidoglycolate lyase</fullName>
    </submittedName>
</protein>
<dbReference type="GO" id="GO:0004848">
    <property type="term" value="F:ureidoglycolate hydrolase activity"/>
    <property type="evidence" value="ECO:0007669"/>
    <property type="project" value="InterPro"/>
</dbReference>
<dbReference type="EMBL" id="RBIG01000001">
    <property type="protein sequence ID" value="RKQ73497.1"/>
    <property type="molecule type" value="Genomic_DNA"/>
</dbReference>
<dbReference type="GO" id="GO:0006144">
    <property type="term" value="P:purine nucleobase metabolic process"/>
    <property type="evidence" value="ECO:0007669"/>
    <property type="project" value="UniProtKB-KW"/>
</dbReference>
<evidence type="ECO:0000313" key="6">
    <source>
        <dbReference type="Proteomes" id="UP000277424"/>
    </source>
</evidence>
<dbReference type="PANTHER" id="PTHR21221:SF1">
    <property type="entry name" value="UREIDOGLYCOLATE LYASE"/>
    <property type="match status" value="1"/>
</dbReference>
<dbReference type="InterPro" id="IPR047233">
    <property type="entry name" value="UAH_cupin"/>
</dbReference>
<evidence type="ECO:0000256" key="4">
    <source>
        <dbReference type="ARBA" id="ARBA00047684"/>
    </source>
</evidence>
<comment type="caution">
    <text evidence="5">The sequence shown here is derived from an EMBL/GenBank/DDBJ whole genome shotgun (WGS) entry which is preliminary data.</text>
</comment>
<gene>
    <name evidence="5" type="ORF">BCL74_1286</name>
</gene>
<dbReference type="InterPro" id="IPR024060">
    <property type="entry name" value="Ureidoglycolate_lyase_dom_sf"/>
</dbReference>
<evidence type="ECO:0000256" key="2">
    <source>
        <dbReference type="ARBA" id="ARBA00022631"/>
    </source>
</evidence>
<reference evidence="5 6" key="1">
    <citation type="submission" date="2018-10" db="EMBL/GenBank/DDBJ databases">
        <title>Comparative analysis of microorganisms from saline springs in Andes Mountain Range, Colombia.</title>
        <authorList>
            <person name="Rubin E."/>
        </authorList>
    </citation>
    <scope>NUCLEOTIDE SEQUENCE [LARGE SCALE GENOMIC DNA]</scope>
    <source>
        <strain evidence="5 6">USBA 36</strain>
    </source>
</reference>
<name>A0A420WR22_9PROT</name>